<name>A0A2P2NPB1_RHIMU</name>
<dbReference type="AlphaFoldDB" id="A0A2P2NPB1"/>
<proteinExistence type="predicted"/>
<organism evidence="1">
    <name type="scientific">Rhizophora mucronata</name>
    <name type="common">Asiatic mangrove</name>
    <dbReference type="NCBI Taxonomy" id="61149"/>
    <lineage>
        <taxon>Eukaryota</taxon>
        <taxon>Viridiplantae</taxon>
        <taxon>Streptophyta</taxon>
        <taxon>Embryophyta</taxon>
        <taxon>Tracheophyta</taxon>
        <taxon>Spermatophyta</taxon>
        <taxon>Magnoliopsida</taxon>
        <taxon>eudicotyledons</taxon>
        <taxon>Gunneridae</taxon>
        <taxon>Pentapetalae</taxon>
        <taxon>rosids</taxon>
        <taxon>fabids</taxon>
        <taxon>Malpighiales</taxon>
        <taxon>Rhizophoraceae</taxon>
        <taxon>Rhizophora</taxon>
    </lineage>
</organism>
<accession>A0A2P2NPB1</accession>
<reference evidence="1" key="1">
    <citation type="submission" date="2018-02" db="EMBL/GenBank/DDBJ databases">
        <title>Rhizophora mucronata_Transcriptome.</title>
        <authorList>
            <person name="Meera S.P."/>
            <person name="Sreeshan A."/>
            <person name="Augustine A."/>
        </authorList>
    </citation>
    <scope>NUCLEOTIDE SEQUENCE</scope>
    <source>
        <tissue evidence="1">Leaf</tissue>
    </source>
</reference>
<dbReference type="EMBL" id="GGEC01063760">
    <property type="protein sequence ID" value="MBX44244.1"/>
    <property type="molecule type" value="Transcribed_RNA"/>
</dbReference>
<evidence type="ECO:0000313" key="1">
    <source>
        <dbReference type="EMBL" id="MBX44244.1"/>
    </source>
</evidence>
<sequence length="23" mass="2875">MYHVVDIQIDYGCHHITIFFEFF</sequence>
<protein>
    <submittedName>
        <fullName evidence="1">Uncharacterized protein</fullName>
    </submittedName>
</protein>